<dbReference type="InterPro" id="IPR045069">
    <property type="entry name" value="MATE_euk"/>
</dbReference>
<evidence type="ECO:0000256" key="3">
    <source>
        <dbReference type="ARBA" id="ARBA00022448"/>
    </source>
</evidence>
<dbReference type="STRING" id="1280837.A0A316V495"/>
<keyword evidence="7 9" id="KW-0472">Membrane</keyword>
<dbReference type="RefSeq" id="XP_025352669.1">
    <property type="nucleotide sequence ID" value="XM_025496766.1"/>
</dbReference>
<feature type="transmembrane region" description="Helical" evidence="9">
    <location>
        <begin position="147"/>
        <end position="169"/>
    </location>
</feature>
<comment type="subcellular location">
    <subcellularLocation>
        <location evidence="1">Cell membrane</location>
        <topology evidence="1">Multi-pass membrane protein</topology>
    </subcellularLocation>
</comment>
<evidence type="ECO:0000256" key="8">
    <source>
        <dbReference type="SAM" id="MobiDB-lite"/>
    </source>
</evidence>
<feature type="transmembrane region" description="Helical" evidence="9">
    <location>
        <begin position="410"/>
        <end position="431"/>
    </location>
</feature>
<feature type="transmembrane region" description="Helical" evidence="9">
    <location>
        <begin position="338"/>
        <end position="356"/>
    </location>
</feature>
<dbReference type="OrthoDB" id="2126698at2759"/>
<name>A0A316V495_9BASI</name>
<evidence type="ECO:0000313" key="10">
    <source>
        <dbReference type="EMBL" id="PWN32367.1"/>
    </source>
</evidence>
<gene>
    <name evidence="10" type="ORF">FA14DRAFT_126867</name>
</gene>
<dbReference type="InterPro" id="IPR002528">
    <property type="entry name" value="MATE_fam"/>
</dbReference>
<feature type="transmembrane region" description="Helical" evidence="9">
    <location>
        <begin position="181"/>
        <end position="203"/>
    </location>
</feature>
<dbReference type="Proteomes" id="UP000245771">
    <property type="component" value="Unassembled WGS sequence"/>
</dbReference>
<dbReference type="NCBIfam" id="TIGR00797">
    <property type="entry name" value="matE"/>
    <property type="match status" value="1"/>
</dbReference>
<keyword evidence="6 9" id="KW-1133">Transmembrane helix</keyword>
<evidence type="ECO:0000256" key="4">
    <source>
        <dbReference type="ARBA" id="ARBA00022475"/>
    </source>
</evidence>
<keyword evidence="11" id="KW-1185">Reference proteome</keyword>
<dbReference type="GO" id="GO:0042910">
    <property type="term" value="F:xenobiotic transmembrane transporter activity"/>
    <property type="evidence" value="ECO:0007669"/>
    <property type="project" value="InterPro"/>
</dbReference>
<dbReference type="GO" id="GO:0015297">
    <property type="term" value="F:antiporter activity"/>
    <property type="evidence" value="ECO:0007669"/>
    <property type="project" value="InterPro"/>
</dbReference>
<dbReference type="GO" id="GO:0005886">
    <property type="term" value="C:plasma membrane"/>
    <property type="evidence" value="ECO:0007669"/>
    <property type="project" value="UniProtKB-SubCell"/>
</dbReference>
<evidence type="ECO:0000313" key="11">
    <source>
        <dbReference type="Proteomes" id="UP000245771"/>
    </source>
</evidence>
<organism evidence="10 11">
    <name type="scientific">Meira miltonrushii</name>
    <dbReference type="NCBI Taxonomy" id="1280837"/>
    <lineage>
        <taxon>Eukaryota</taxon>
        <taxon>Fungi</taxon>
        <taxon>Dikarya</taxon>
        <taxon>Basidiomycota</taxon>
        <taxon>Ustilaginomycotina</taxon>
        <taxon>Exobasidiomycetes</taxon>
        <taxon>Exobasidiales</taxon>
        <taxon>Brachybasidiaceae</taxon>
        <taxon>Meira</taxon>
    </lineage>
</organism>
<keyword evidence="3" id="KW-0813">Transport</keyword>
<evidence type="ECO:0000256" key="2">
    <source>
        <dbReference type="ARBA" id="ARBA00010199"/>
    </source>
</evidence>
<dbReference type="GO" id="GO:1990961">
    <property type="term" value="P:xenobiotic detoxification by transmembrane export across the plasma membrane"/>
    <property type="evidence" value="ECO:0007669"/>
    <property type="project" value="InterPro"/>
</dbReference>
<feature type="region of interest" description="Disordered" evidence="8">
    <location>
        <begin position="473"/>
        <end position="496"/>
    </location>
</feature>
<evidence type="ECO:0000256" key="1">
    <source>
        <dbReference type="ARBA" id="ARBA00004651"/>
    </source>
</evidence>
<reference evidence="10 11" key="1">
    <citation type="journal article" date="2018" name="Mol. Biol. Evol.">
        <title>Broad Genomic Sampling Reveals a Smut Pathogenic Ancestry of the Fungal Clade Ustilaginomycotina.</title>
        <authorList>
            <person name="Kijpornyongpan T."/>
            <person name="Mondo S.J."/>
            <person name="Barry K."/>
            <person name="Sandor L."/>
            <person name="Lee J."/>
            <person name="Lipzen A."/>
            <person name="Pangilinan J."/>
            <person name="LaButti K."/>
            <person name="Hainaut M."/>
            <person name="Henrissat B."/>
            <person name="Grigoriev I.V."/>
            <person name="Spatafora J.W."/>
            <person name="Aime M.C."/>
        </authorList>
    </citation>
    <scope>NUCLEOTIDE SEQUENCE [LARGE SCALE GENOMIC DNA]</scope>
    <source>
        <strain evidence="10 11">MCA 3882</strain>
    </source>
</reference>
<evidence type="ECO:0000256" key="7">
    <source>
        <dbReference type="ARBA" id="ARBA00023136"/>
    </source>
</evidence>
<dbReference type="EMBL" id="KZ819606">
    <property type="protein sequence ID" value="PWN32367.1"/>
    <property type="molecule type" value="Genomic_DNA"/>
</dbReference>
<dbReference type="FunCoup" id="A0A316V495">
    <property type="interactions" value="89"/>
</dbReference>
<feature type="transmembrane region" description="Helical" evidence="9">
    <location>
        <begin position="215"/>
        <end position="238"/>
    </location>
</feature>
<feature type="compositionally biased region" description="Basic and acidic residues" evidence="8">
    <location>
        <begin position="484"/>
        <end position="496"/>
    </location>
</feature>
<feature type="transmembrane region" description="Helical" evidence="9">
    <location>
        <begin position="376"/>
        <end position="398"/>
    </location>
</feature>
<dbReference type="PIRSF" id="PIRSF006603">
    <property type="entry name" value="DinF"/>
    <property type="match status" value="1"/>
</dbReference>
<evidence type="ECO:0000256" key="5">
    <source>
        <dbReference type="ARBA" id="ARBA00022692"/>
    </source>
</evidence>
<keyword evidence="4" id="KW-1003">Cell membrane</keyword>
<dbReference type="InterPro" id="IPR048279">
    <property type="entry name" value="MdtK-like"/>
</dbReference>
<accession>A0A316V495</accession>
<dbReference type="Pfam" id="PF01554">
    <property type="entry name" value="MatE"/>
    <property type="match status" value="2"/>
</dbReference>
<dbReference type="AlphaFoldDB" id="A0A316V495"/>
<evidence type="ECO:0000256" key="9">
    <source>
        <dbReference type="SAM" id="Phobius"/>
    </source>
</evidence>
<evidence type="ECO:0000256" key="6">
    <source>
        <dbReference type="ARBA" id="ARBA00022989"/>
    </source>
</evidence>
<protein>
    <submittedName>
        <fullName evidence="10">MATE efflux family protein</fullName>
    </submittedName>
</protein>
<sequence length="496" mass="54052">MSSGWDLRQPAPPDQAQLEEIAHESDQHIHRRELTVLCRFSIPIWLCHLLELSLNVVSVFSLGHLGTNELAAASLSSMTANVTGYSILAGFISALDSILPGAYTSQPKMVGLYTQRMLVIVAYLVVPISAIWFNAERLLLLLGQDPIVASLAGQYLRILAIGLPGYAGFEVCRRYLQAQGLMHAPTIVLLVASPINAMLNWLFVWGPPTIRIGFIGAPLASVISMWLMFILGLLQCYIAPRIAWDGWSRLAFTGLKPIFQLGLAGTFAMCAEWWSWEIVGLVTSKLGTLALAAQSVLLVCSSITYQLPYAMSIAVAVRVGNLLGASQARHAKICSDMAMFLSLAAGVANSLFYLSIRDRLGGLFSEDQRVIDLVTAILPVMAAFQVMDGVCGITSGILRGTGRQSKGAVINLTGYYVIGIPIGLVLTFGPPQWGLSGLWWGLTIALTYASIFTYLIIKRTDWDEEVRKTHERMTVDETSGATKQHPESHVDIGREA</sequence>
<feature type="transmembrane region" description="Helical" evidence="9">
    <location>
        <begin position="437"/>
        <end position="457"/>
    </location>
</feature>
<dbReference type="InParanoid" id="A0A316V495"/>
<keyword evidence="5 9" id="KW-0812">Transmembrane</keyword>
<dbReference type="PANTHER" id="PTHR11206">
    <property type="entry name" value="MULTIDRUG RESISTANCE PROTEIN"/>
    <property type="match status" value="1"/>
</dbReference>
<comment type="similarity">
    <text evidence="2">Belongs to the multi antimicrobial extrusion (MATE) (TC 2.A.66.1) family.</text>
</comment>
<feature type="transmembrane region" description="Helical" evidence="9">
    <location>
        <begin position="117"/>
        <end position="135"/>
    </location>
</feature>
<feature type="transmembrane region" description="Helical" evidence="9">
    <location>
        <begin position="82"/>
        <end position="105"/>
    </location>
</feature>
<dbReference type="CDD" id="cd13132">
    <property type="entry name" value="MATE_eukaryotic"/>
    <property type="match status" value="1"/>
</dbReference>
<proteinExistence type="inferred from homology"/>
<dbReference type="GeneID" id="37018547"/>
<feature type="transmembrane region" description="Helical" evidence="9">
    <location>
        <begin position="40"/>
        <end position="62"/>
    </location>
</feature>